<dbReference type="EMBL" id="KK583252">
    <property type="protein sequence ID" value="KDO23609.1"/>
    <property type="molecule type" value="Genomic_DNA"/>
</dbReference>
<evidence type="ECO:0000313" key="3">
    <source>
        <dbReference type="Proteomes" id="UP000030745"/>
    </source>
</evidence>
<dbReference type="STRING" id="695850.A0A067BYK9"/>
<reference evidence="2 3" key="1">
    <citation type="journal article" date="2013" name="PLoS Genet.">
        <title>Distinctive expansion of potential virulence genes in the genome of the oomycete fish pathogen Saprolegnia parasitica.</title>
        <authorList>
            <person name="Jiang R.H."/>
            <person name="de Bruijn I."/>
            <person name="Haas B.J."/>
            <person name="Belmonte R."/>
            <person name="Lobach L."/>
            <person name="Christie J."/>
            <person name="van den Ackerveken G."/>
            <person name="Bottin A."/>
            <person name="Bulone V."/>
            <person name="Diaz-Moreno S.M."/>
            <person name="Dumas B."/>
            <person name="Fan L."/>
            <person name="Gaulin E."/>
            <person name="Govers F."/>
            <person name="Grenville-Briggs L.J."/>
            <person name="Horner N.R."/>
            <person name="Levin J.Z."/>
            <person name="Mammella M."/>
            <person name="Meijer H.J."/>
            <person name="Morris P."/>
            <person name="Nusbaum C."/>
            <person name="Oome S."/>
            <person name="Phillips A.J."/>
            <person name="van Rooyen D."/>
            <person name="Rzeszutek E."/>
            <person name="Saraiva M."/>
            <person name="Secombes C.J."/>
            <person name="Seidl M.F."/>
            <person name="Snel B."/>
            <person name="Stassen J.H."/>
            <person name="Sykes S."/>
            <person name="Tripathy S."/>
            <person name="van den Berg H."/>
            <person name="Vega-Arreguin J.C."/>
            <person name="Wawra S."/>
            <person name="Young S.K."/>
            <person name="Zeng Q."/>
            <person name="Dieguez-Uribeondo J."/>
            <person name="Russ C."/>
            <person name="Tyler B.M."/>
            <person name="van West P."/>
        </authorList>
    </citation>
    <scope>NUCLEOTIDE SEQUENCE [LARGE SCALE GENOMIC DNA]</scope>
    <source>
        <strain evidence="2 3">CBS 223.65</strain>
    </source>
</reference>
<protein>
    <recommendedName>
        <fullName evidence="4">IPT/TIG domain-containing protein</fullName>
    </recommendedName>
</protein>
<feature type="region of interest" description="Disordered" evidence="1">
    <location>
        <begin position="68"/>
        <end position="87"/>
    </location>
</feature>
<evidence type="ECO:0000313" key="2">
    <source>
        <dbReference type="EMBL" id="KDO23609.1"/>
    </source>
</evidence>
<gene>
    <name evidence="2" type="ORF">SPRG_20941</name>
</gene>
<dbReference type="AlphaFoldDB" id="A0A067BYK9"/>
<accession>A0A067BYK9</accession>
<sequence>MAIEIRMQQMFDIGQLKCRIRFAEPETPDAPYRIASTNLSIVSFSVDDQVVHASIPPFADWRVDTISPHRDESDVDDETKSSPPSRAWYQPDAQWFTTTVQVSLNGGATYLPPISPGVADVVAYTPGTLETITPTSGPLSGSTLVTLRSNYFHYDTNDAMVSIEYNGDIQFVPGFVKTLPEATDRALTFEMPTFFVPPPLPIESPRPGAPVVYPPAPMLPNAIVKVALNGATYAHESSVPFEFYYNPKVVTVEPSTVSPGVVLQMTGELFRTGPLAKYKFTNVDGSFSADVQPTLVDEKGVKLYKVEIPALGKAAEGELWFYVALNGVQYSTSDAAKVTYVDQPEPPTKDDKRKH</sequence>
<dbReference type="RefSeq" id="XP_012205765.1">
    <property type="nucleotide sequence ID" value="XM_012350375.1"/>
</dbReference>
<dbReference type="GeneID" id="24141906"/>
<dbReference type="Proteomes" id="UP000030745">
    <property type="component" value="Unassembled WGS sequence"/>
</dbReference>
<organism evidence="2 3">
    <name type="scientific">Saprolegnia parasitica (strain CBS 223.65)</name>
    <dbReference type="NCBI Taxonomy" id="695850"/>
    <lineage>
        <taxon>Eukaryota</taxon>
        <taxon>Sar</taxon>
        <taxon>Stramenopiles</taxon>
        <taxon>Oomycota</taxon>
        <taxon>Saprolegniomycetes</taxon>
        <taxon>Saprolegniales</taxon>
        <taxon>Saprolegniaceae</taxon>
        <taxon>Saprolegnia</taxon>
    </lineage>
</organism>
<evidence type="ECO:0000256" key="1">
    <source>
        <dbReference type="SAM" id="MobiDB-lite"/>
    </source>
</evidence>
<keyword evidence="3" id="KW-1185">Reference proteome</keyword>
<name>A0A067BYK9_SAPPC</name>
<evidence type="ECO:0008006" key="4">
    <source>
        <dbReference type="Google" id="ProtNLM"/>
    </source>
</evidence>
<proteinExistence type="predicted"/>
<dbReference type="KEGG" id="spar:SPRG_20941"/>
<dbReference type="VEuPathDB" id="FungiDB:SPRG_20941"/>